<dbReference type="SMART" id="SM00602">
    <property type="entry name" value="VPS10"/>
    <property type="match status" value="1"/>
</dbReference>
<keyword evidence="28" id="KW-0812">Transmembrane</keyword>
<evidence type="ECO:0000256" key="1">
    <source>
        <dbReference type="ARBA" id="ARBA00004115"/>
    </source>
</evidence>
<dbReference type="PROSITE" id="PS51120">
    <property type="entry name" value="LDLRB"/>
    <property type="match status" value="2"/>
</dbReference>
<feature type="disulfide bond" evidence="26">
    <location>
        <begin position="1097"/>
        <end position="1115"/>
    </location>
</feature>
<feature type="disulfide bond" evidence="26">
    <location>
        <begin position="1305"/>
        <end position="1317"/>
    </location>
</feature>
<accession>A0A8K0K277</accession>
<keyword evidence="13" id="KW-0254">Endocytosis</keyword>
<comment type="subcellular location">
    <subcellularLocation>
        <location evidence="4">Cell membrane</location>
        <topology evidence="4">Single-pass type I membrane protein</topology>
    </subcellularLocation>
    <subcellularLocation>
        <location evidence="3">Cytoplasmic vesicle</location>
        <location evidence="3">Secretory vesicle membrane</location>
        <topology evidence="3">Single-pass type I membrane protein</topology>
    </subcellularLocation>
    <subcellularLocation>
        <location evidence="2">Early endosome membrane</location>
        <topology evidence="2">Single-pass type I membrane protein</topology>
    </subcellularLocation>
    <subcellularLocation>
        <location evidence="1">Endoplasmic reticulum membrane</location>
        <topology evidence="1">Single-pass type I membrane protein</topology>
    </subcellularLocation>
    <subcellularLocation>
        <location evidence="7">Endosome</location>
        <location evidence="7">Multivesicular body membrane</location>
        <topology evidence="7">Single-pass type I membrane protein</topology>
    </subcellularLocation>
    <subcellularLocation>
        <location evidence="5">Golgi apparatus</location>
        <location evidence="5">trans-Golgi network membrane</location>
        <topology evidence="5">Single-pass type I membrane protein</topology>
    </subcellularLocation>
    <subcellularLocation>
        <location evidence="6">Recycling endosome membrane</location>
        <topology evidence="6">Single-pass type I membrane protein</topology>
    </subcellularLocation>
</comment>
<dbReference type="SUPFAM" id="SSF57424">
    <property type="entry name" value="LDL receptor-like module"/>
    <property type="match status" value="7"/>
</dbReference>
<dbReference type="FunFam" id="4.10.400.10:FF:000004">
    <property type="entry name" value="Low-density lipoprotein receptor-related protein 1"/>
    <property type="match status" value="1"/>
</dbReference>
<dbReference type="GO" id="GO:0030658">
    <property type="term" value="C:transport vesicle membrane"/>
    <property type="evidence" value="ECO:0007669"/>
    <property type="project" value="UniProtKB-SubCell"/>
</dbReference>
<evidence type="ECO:0000256" key="26">
    <source>
        <dbReference type="PROSITE-ProRule" id="PRU00124"/>
    </source>
</evidence>
<dbReference type="InterPro" id="IPR002172">
    <property type="entry name" value="LDrepeatLR_classA_rpt"/>
</dbReference>
<evidence type="ECO:0000259" key="29">
    <source>
        <dbReference type="PROSITE" id="PS50853"/>
    </source>
</evidence>
<feature type="disulfide bond" evidence="26">
    <location>
        <begin position="1175"/>
        <end position="1193"/>
    </location>
</feature>
<feature type="disulfide bond" evidence="26">
    <location>
        <begin position="1136"/>
        <end position="1154"/>
    </location>
</feature>
<feature type="domain" description="Fibronectin type-III" evidence="29">
    <location>
        <begin position="1622"/>
        <end position="1711"/>
    </location>
</feature>
<feature type="disulfide bond" evidence="26">
    <location>
        <begin position="1422"/>
        <end position="1437"/>
    </location>
</feature>
<feature type="disulfide bond" evidence="26">
    <location>
        <begin position="1250"/>
        <end position="1262"/>
    </location>
</feature>
<evidence type="ECO:0000256" key="23">
    <source>
        <dbReference type="ARBA" id="ARBA00023329"/>
    </source>
</evidence>
<reference evidence="30" key="2">
    <citation type="submission" date="2017-10" db="EMBL/GenBank/DDBJ databases">
        <title>Ladona fulva Genome sequencing and assembly.</title>
        <authorList>
            <person name="Murali S."/>
            <person name="Richards S."/>
            <person name="Bandaranaike D."/>
            <person name="Bellair M."/>
            <person name="Blankenburg K."/>
            <person name="Chao H."/>
            <person name="Dinh H."/>
            <person name="Doddapaneni H."/>
            <person name="Dugan-Rocha S."/>
            <person name="Elkadiri S."/>
            <person name="Gnanaolivu R."/>
            <person name="Hernandez B."/>
            <person name="Skinner E."/>
            <person name="Javaid M."/>
            <person name="Lee S."/>
            <person name="Li M."/>
            <person name="Ming W."/>
            <person name="Munidasa M."/>
            <person name="Muniz J."/>
            <person name="Nguyen L."/>
            <person name="Hughes D."/>
            <person name="Osuji N."/>
            <person name="Pu L.-L."/>
            <person name="Puazo M."/>
            <person name="Qu C."/>
            <person name="Quiroz J."/>
            <person name="Raj R."/>
            <person name="Weissenberger G."/>
            <person name="Xin Y."/>
            <person name="Zou X."/>
            <person name="Han Y."/>
            <person name="Worley K."/>
            <person name="Muzny D."/>
            <person name="Gibbs R."/>
        </authorList>
    </citation>
    <scope>NUCLEOTIDE SEQUENCE</scope>
    <source>
        <strain evidence="30">Sampled in the wild</strain>
    </source>
</reference>
<keyword evidence="15" id="KW-0677">Repeat</keyword>
<evidence type="ECO:0000256" key="17">
    <source>
        <dbReference type="ARBA" id="ARBA00022824"/>
    </source>
</evidence>
<evidence type="ECO:0000256" key="6">
    <source>
        <dbReference type="ARBA" id="ARBA00004480"/>
    </source>
</evidence>
<evidence type="ECO:0000256" key="3">
    <source>
        <dbReference type="ARBA" id="ARBA00004212"/>
    </source>
</evidence>
<evidence type="ECO:0000256" key="9">
    <source>
        <dbReference type="ARBA" id="ARBA00013467"/>
    </source>
</evidence>
<dbReference type="PRINTS" id="PR00261">
    <property type="entry name" value="LDLRECEPTOR"/>
</dbReference>
<evidence type="ECO:0000256" key="12">
    <source>
        <dbReference type="ARBA" id="ARBA00022536"/>
    </source>
</evidence>
<evidence type="ECO:0000256" key="24">
    <source>
        <dbReference type="ARBA" id="ARBA00029896"/>
    </source>
</evidence>
<evidence type="ECO:0000256" key="10">
    <source>
        <dbReference type="ARBA" id="ARBA00022448"/>
    </source>
</evidence>
<dbReference type="Pfam" id="PF00057">
    <property type="entry name" value="Ldl_recept_a"/>
    <property type="match status" value="7"/>
</dbReference>
<feature type="disulfide bond" evidence="26">
    <location>
        <begin position="1269"/>
        <end position="1284"/>
    </location>
</feature>
<evidence type="ECO:0000256" key="20">
    <source>
        <dbReference type="ARBA" id="ARBA00023157"/>
    </source>
</evidence>
<dbReference type="SUPFAM" id="SSF63825">
    <property type="entry name" value="YWTD domain"/>
    <property type="match status" value="1"/>
</dbReference>
<feature type="transmembrane region" description="Helical" evidence="28">
    <location>
        <begin position="2024"/>
        <end position="2047"/>
    </location>
</feature>
<feature type="disulfide bond" evidence="26">
    <location>
        <begin position="1109"/>
        <end position="1124"/>
    </location>
</feature>
<dbReference type="GO" id="GO:0055038">
    <property type="term" value="C:recycling endosome membrane"/>
    <property type="evidence" value="ECO:0007669"/>
    <property type="project" value="UniProtKB-SubCell"/>
</dbReference>
<comment type="caution">
    <text evidence="30">The sequence shown here is derived from an EMBL/GenBank/DDBJ whole genome shotgun (WGS) entry which is preliminary data.</text>
</comment>
<dbReference type="PROSITE" id="PS50853">
    <property type="entry name" value="FN3"/>
    <property type="match status" value="4"/>
</dbReference>
<evidence type="ECO:0000256" key="14">
    <source>
        <dbReference type="ARBA" id="ARBA00022729"/>
    </source>
</evidence>
<dbReference type="PROSITE" id="PS50068">
    <property type="entry name" value="LDLRA_2"/>
    <property type="match status" value="7"/>
</dbReference>
<dbReference type="GO" id="GO:0005789">
    <property type="term" value="C:endoplasmic reticulum membrane"/>
    <property type="evidence" value="ECO:0007669"/>
    <property type="project" value="UniProtKB-SubCell"/>
</dbReference>
<dbReference type="FunFam" id="4.10.400.10:FF:000034">
    <property type="entry name" value="Low-density lipoprotein receptor-related protein 2"/>
    <property type="match status" value="2"/>
</dbReference>
<evidence type="ECO:0000256" key="15">
    <source>
        <dbReference type="ARBA" id="ARBA00022737"/>
    </source>
</evidence>
<keyword evidence="10" id="KW-0813">Transport</keyword>
<dbReference type="InterPro" id="IPR031777">
    <property type="entry name" value="Sortilin_C"/>
</dbReference>
<dbReference type="PANTHER" id="PTHR12106">
    <property type="entry name" value="SORTILIN RELATED"/>
    <property type="match status" value="1"/>
</dbReference>
<keyword evidence="22" id="KW-0325">Glycoprotein</keyword>
<keyword evidence="16" id="KW-0967">Endosome</keyword>
<evidence type="ECO:0000256" key="19">
    <source>
        <dbReference type="ARBA" id="ARBA00023136"/>
    </source>
</evidence>
<feature type="disulfide bond" evidence="26">
    <location>
        <begin position="1090"/>
        <end position="1102"/>
    </location>
</feature>
<dbReference type="GO" id="GO:0006897">
    <property type="term" value="P:endocytosis"/>
    <property type="evidence" value="ECO:0007669"/>
    <property type="project" value="UniProtKB-KW"/>
</dbReference>
<feature type="disulfide bond" evidence="26">
    <location>
        <begin position="1257"/>
        <end position="1275"/>
    </location>
</feature>
<keyword evidence="18" id="KW-0333">Golgi apparatus</keyword>
<dbReference type="CDD" id="cd00112">
    <property type="entry name" value="LDLa"/>
    <property type="match status" value="7"/>
</dbReference>
<keyword evidence="14" id="KW-0732">Signal</keyword>
<evidence type="ECO:0000256" key="8">
    <source>
        <dbReference type="ARBA" id="ARBA00007041"/>
    </source>
</evidence>
<feature type="domain" description="Fibronectin type-III" evidence="29">
    <location>
        <begin position="1526"/>
        <end position="1617"/>
    </location>
</feature>
<dbReference type="Gene3D" id="2.130.10.10">
    <property type="entry name" value="YVTN repeat-like/Quinoprotein amine dehydrogenase"/>
    <property type="match status" value="1"/>
</dbReference>
<keyword evidence="19 28" id="KW-0472">Membrane</keyword>
<evidence type="ECO:0000256" key="22">
    <source>
        <dbReference type="ARBA" id="ARBA00023180"/>
    </source>
</evidence>
<dbReference type="CDD" id="cd00063">
    <property type="entry name" value="FN3"/>
    <property type="match status" value="5"/>
</dbReference>
<dbReference type="GO" id="GO:0032585">
    <property type="term" value="C:multivesicular body membrane"/>
    <property type="evidence" value="ECO:0007669"/>
    <property type="project" value="UniProtKB-SubCell"/>
</dbReference>
<dbReference type="SMART" id="SM00135">
    <property type="entry name" value="LY"/>
    <property type="match status" value="5"/>
</dbReference>
<dbReference type="GO" id="GO:0005886">
    <property type="term" value="C:plasma membrane"/>
    <property type="evidence" value="ECO:0007669"/>
    <property type="project" value="UniProtKB-SubCell"/>
</dbReference>
<dbReference type="InterPro" id="IPR011042">
    <property type="entry name" value="6-blade_b-propeller_TolB-like"/>
</dbReference>
<dbReference type="EMBL" id="KZ308273">
    <property type="protein sequence ID" value="KAG8226274.1"/>
    <property type="molecule type" value="Genomic_DNA"/>
</dbReference>
<dbReference type="Gene3D" id="2.60.40.10">
    <property type="entry name" value="Immunoglobulins"/>
    <property type="match status" value="4"/>
</dbReference>
<feature type="domain" description="Fibronectin type-III" evidence="29">
    <location>
        <begin position="1915"/>
        <end position="2013"/>
    </location>
</feature>
<proteinExistence type="inferred from homology"/>
<dbReference type="InterPro" id="IPR003961">
    <property type="entry name" value="FN3_dom"/>
</dbReference>
<evidence type="ECO:0000256" key="28">
    <source>
        <dbReference type="SAM" id="Phobius"/>
    </source>
</evidence>
<comment type="caution">
    <text evidence="26">Lacks conserved residue(s) required for the propagation of feature annotation.</text>
</comment>
<evidence type="ECO:0000256" key="13">
    <source>
        <dbReference type="ARBA" id="ARBA00022583"/>
    </source>
</evidence>
<evidence type="ECO:0000256" key="5">
    <source>
        <dbReference type="ARBA" id="ARBA00004393"/>
    </source>
</evidence>
<dbReference type="InterPro" id="IPR036055">
    <property type="entry name" value="LDL_receptor-like_sf"/>
</dbReference>
<feature type="disulfide bond" evidence="26">
    <location>
        <begin position="1129"/>
        <end position="1141"/>
    </location>
</feature>
<dbReference type="Pfam" id="PF25814">
    <property type="entry name" value="fn3_SORL1"/>
    <property type="match status" value="1"/>
</dbReference>
<evidence type="ECO:0000256" key="16">
    <source>
        <dbReference type="ARBA" id="ARBA00022753"/>
    </source>
</evidence>
<dbReference type="FunFam" id="4.10.400.10:FF:000005">
    <property type="entry name" value="low-density lipoprotein receptor-related protein 1B"/>
    <property type="match status" value="1"/>
</dbReference>
<dbReference type="InterPro" id="IPR013783">
    <property type="entry name" value="Ig-like_fold"/>
</dbReference>
<dbReference type="InterPro" id="IPR057841">
    <property type="entry name" value="FN3_SORL1"/>
</dbReference>
<feature type="disulfide bond" evidence="26">
    <location>
        <begin position="1148"/>
        <end position="1163"/>
    </location>
</feature>
<dbReference type="Pfam" id="PF00041">
    <property type="entry name" value="fn3"/>
    <property type="match status" value="2"/>
</dbReference>
<keyword evidence="23" id="KW-0968">Cytoplasmic vesicle</keyword>
<reference evidence="30" key="1">
    <citation type="submission" date="2013-04" db="EMBL/GenBank/DDBJ databases">
        <authorList>
            <person name="Qu J."/>
            <person name="Murali S.C."/>
            <person name="Bandaranaike D."/>
            <person name="Bellair M."/>
            <person name="Blankenburg K."/>
            <person name="Chao H."/>
            <person name="Dinh H."/>
            <person name="Doddapaneni H."/>
            <person name="Downs B."/>
            <person name="Dugan-Rocha S."/>
            <person name="Elkadiri S."/>
            <person name="Gnanaolivu R.D."/>
            <person name="Hernandez B."/>
            <person name="Javaid M."/>
            <person name="Jayaseelan J.C."/>
            <person name="Lee S."/>
            <person name="Li M."/>
            <person name="Ming W."/>
            <person name="Munidasa M."/>
            <person name="Muniz J."/>
            <person name="Nguyen L."/>
            <person name="Ongeri F."/>
            <person name="Osuji N."/>
            <person name="Pu L.-L."/>
            <person name="Puazo M."/>
            <person name="Qu C."/>
            <person name="Quiroz J."/>
            <person name="Raj R."/>
            <person name="Weissenberger G."/>
            <person name="Xin Y."/>
            <person name="Zou X."/>
            <person name="Han Y."/>
            <person name="Richards S."/>
            <person name="Worley K."/>
            <person name="Muzny D."/>
            <person name="Gibbs R."/>
        </authorList>
    </citation>
    <scope>NUCLEOTIDE SEQUENCE</scope>
    <source>
        <strain evidence="30">Sampled in the wild</strain>
    </source>
</reference>
<dbReference type="InterPro" id="IPR023415">
    <property type="entry name" value="LDLR_class-A_CS"/>
</dbReference>
<keyword evidence="11" id="KW-1003">Cell membrane</keyword>
<keyword evidence="12" id="KW-0245">EGF-like domain</keyword>
<evidence type="ECO:0000256" key="21">
    <source>
        <dbReference type="ARBA" id="ARBA00023170"/>
    </source>
</evidence>
<evidence type="ECO:0000256" key="7">
    <source>
        <dbReference type="ARBA" id="ARBA00004545"/>
    </source>
</evidence>
<dbReference type="InterPro" id="IPR006581">
    <property type="entry name" value="VPS10"/>
</dbReference>
<dbReference type="OrthoDB" id="443634at2759"/>
<evidence type="ECO:0000313" key="31">
    <source>
        <dbReference type="Proteomes" id="UP000792457"/>
    </source>
</evidence>
<keyword evidence="17" id="KW-0256">Endoplasmic reticulum</keyword>
<feature type="domain" description="Fibronectin type-III" evidence="29">
    <location>
        <begin position="1712"/>
        <end position="1807"/>
    </location>
</feature>
<name>A0A8K0K277_LADFU</name>
<dbReference type="PROSITE" id="PS01209">
    <property type="entry name" value="LDLRA_1"/>
    <property type="match status" value="4"/>
</dbReference>
<organism evidence="30 31">
    <name type="scientific">Ladona fulva</name>
    <name type="common">Scarce chaser dragonfly</name>
    <name type="synonym">Libellula fulva</name>
    <dbReference type="NCBI Taxonomy" id="123851"/>
    <lineage>
        <taxon>Eukaryota</taxon>
        <taxon>Metazoa</taxon>
        <taxon>Ecdysozoa</taxon>
        <taxon>Arthropoda</taxon>
        <taxon>Hexapoda</taxon>
        <taxon>Insecta</taxon>
        <taxon>Pterygota</taxon>
        <taxon>Palaeoptera</taxon>
        <taxon>Odonata</taxon>
        <taxon>Epiprocta</taxon>
        <taxon>Anisoptera</taxon>
        <taxon>Libelluloidea</taxon>
        <taxon>Libellulidae</taxon>
        <taxon>Ladona</taxon>
    </lineage>
</organism>
<feature type="disulfide bond" evidence="26">
    <location>
        <begin position="1324"/>
        <end position="1339"/>
    </location>
</feature>
<dbReference type="InterPro" id="IPR031778">
    <property type="entry name" value="Sortilin_N"/>
</dbReference>
<dbReference type="Pfam" id="PF15902">
    <property type="entry name" value="Sortilin-Vps10"/>
    <property type="match status" value="1"/>
</dbReference>
<evidence type="ECO:0000256" key="25">
    <source>
        <dbReference type="ARBA" id="ARBA00032450"/>
    </source>
</evidence>
<feature type="repeat" description="LDL-receptor class B" evidence="27">
    <location>
        <begin position="947"/>
        <end position="991"/>
    </location>
</feature>
<evidence type="ECO:0000256" key="18">
    <source>
        <dbReference type="ARBA" id="ARBA00023034"/>
    </source>
</evidence>
<protein>
    <recommendedName>
        <fullName evidence="9">Sortilin-related receptor</fullName>
    </recommendedName>
    <alternativeName>
        <fullName evidence="24">Low-density lipoprotein receptor relative with 11 ligand-binding repeats</fullName>
    </alternativeName>
    <alternativeName>
        <fullName evidence="25">Sorting protein-related receptor containing LDLR class A repeats</fullName>
    </alternativeName>
</protein>
<dbReference type="InterPro" id="IPR036116">
    <property type="entry name" value="FN3_sf"/>
</dbReference>
<feature type="disulfide bond" evidence="26">
    <location>
        <begin position="1168"/>
        <end position="1180"/>
    </location>
</feature>
<dbReference type="GO" id="GO:0005794">
    <property type="term" value="C:Golgi apparatus"/>
    <property type="evidence" value="ECO:0007669"/>
    <property type="project" value="UniProtKB-SubCell"/>
</dbReference>
<evidence type="ECO:0000256" key="4">
    <source>
        <dbReference type="ARBA" id="ARBA00004251"/>
    </source>
</evidence>
<dbReference type="FunFam" id="2.120.10.30:FF:000241">
    <property type="entry name" value="Low-density lipoprotein receptor-related protein 6"/>
    <property type="match status" value="1"/>
</dbReference>
<dbReference type="InterPro" id="IPR050310">
    <property type="entry name" value="VPS10-sortilin"/>
</dbReference>
<dbReference type="SMART" id="SM00060">
    <property type="entry name" value="FN3"/>
    <property type="match status" value="5"/>
</dbReference>
<keyword evidence="28" id="KW-1133">Transmembrane helix</keyword>
<evidence type="ECO:0000256" key="27">
    <source>
        <dbReference type="PROSITE-ProRule" id="PRU00461"/>
    </source>
</evidence>
<keyword evidence="20 26" id="KW-1015">Disulfide bond</keyword>
<dbReference type="Pfam" id="PF00058">
    <property type="entry name" value="Ldl_recept_b"/>
    <property type="match status" value="2"/>
</dbReference>
<evidence type="ECO:0000313" key="30">
    <source>
        <dbReference type="EMBL" id="KAG8226274.1"/>
    </source>
</evidence>
<feature type="disulfide bond" evidence="26">
    <location>
        <begin position="1312"/>
        <end position="1330"/>
    </location>
</feature>
<evidence type="ECO:0000256" key="2">
    <source>
        <dbReference type="ARBA" id="ARBA00004158"/>
    </source>
</evidence>
<dbReference type="Gene3D" id="4.10.400.10">
    <property type="entry name" value="Low-density Lipoprotein Receptor"/>
    <property type="match status" value="7"/>
</dbReference>
<dbReference type="InterPro" id="IPR000033">
    <property type="entry name" value="LDLR_classB_rpt"/>
</dbReference>
<dbReference type="Gene3D" id="2.10.70.80">
    <property type="match status" value="1"/>
</dbReference>
<dbReference type="GO" id="GO:0031901">
    <property type="term" value="C:early endosome membrane"/>
    <property type="evidence" value="ECO:0007669"/>
    <property type="project" value="UniProtKB-SubCell"/>
</dbReference>
<gene>
    <name evidence="30" type="ORF">J437_LFUL004831</name>
</gene>
<dbReference type="GO" id="GO:0006892">
    <property type="term" value="P:post-Golgi vesicle-mediated transport"/>
    <property type="evidence" value="ECO:0007669"/>
    <property type="project" value="TreeGrafter"/>
</dbReference>
<comment type="similarity">
    <text evidence="8">Belongs to the VPS10-related sortilin family. SORL1 subfamily.</text>
</comment>
<dbReference type="Proteomes" id="UP000792457">
    <property type="component" value="Unassembled WGS sequence"/>
</dbReference>
<evidence type="ECO:0000256" key="11">
    <source>
        <dbReference type="ARBA" id="ARBA00022475"/>
    </source>
</evidence>
<feature type="repeat" description="LDL-receptor class B" evidence="27">
    <location>
        <begin position="901"/>
        <end position="946"/>
    </location>
</feature>
<dbReference type="Gene3D" id="2.120.10.30">
    <property type="entry name" value="TolB, C-terminal domain"/>
    <property type="match status" value="1"/>
</dbReference>
<keyword evidence="31" id="KW-1185">Reference proteome</keyword>
<sequence length="2099" mass="236341">MRVAALPIVTALLLDVSTLSRRKVGGSVPVGSMMDVRRCVFCLVILFVFEFSVIVSERHGLPSNTLHTSKITNSPEKTFIFERSSEDENNGGYAPLHLERFARSATLKSNISTAVSKLNDSHQQLMVHWAGEGSDVIICLARDPSSLRGKPSSVYISYDYGNNFENKTDFFTLQDGTDNYAAIDKFYNHPKYNTHCVFIDSQNKVIFSTTNHGKDFEMVKLKFHPTEISFNEEEPHTFLAYDKIDPEKKLWVTKDFGRTWSLVQELVKAFFWSNLSNAKQLLYVERIEPTGSSTVLSSATLFQNDPELNVVIKDVQDFEVREDFMFATKKSGEKNLDLYISHRRQPFVKAIFRTVLDNLNYHIAEVSDGQVFVAVNHNADWNVNLYVSERINEQGMIFTLSLPRIFCFFPNSTWRGSWLNDVTDESFADFHKVDGMRGIYIASQIANPDFNSIAPEHLRSLITYDRGGEWKPIKPPKIDDRGQPIRCNATESCSLHLAQRFNQLYPITRAVPILSSKSAPGIIIATGTVGKSLKGHPGVFMSRDAGLTWIQILKGHHFFSFGDHGGVLVAVKYYKSQGETREIIYSTDEGETWQSYQFFDDDLRVYGLMTEPGENTTVFTMFGSAKGHHLWLIVKVDLRNAFSYACTKDDYKYWSPSSDDGPKMPCILGRKDVYLRRIAHSNCFNGRDFDRPVKTENCECDAEDFQCDAGNKILHYDPYAIPSVCPPGKLYNRTKGYVKIAGDTCVGGYESRYLPDILPCPFKEIKEFLLVAQREKIARIGLEDKKLEILPIENLKNVIAIEFDMRNNCVYWADIKDDVIGRQCLSDGKALPEKLVETDLSSIEGMALDFISNLLFFVDGVRSKIEAIRIDAVGMGRMRRTILDFTVLKKPRGIAVHPRLGYLFWTDWDPEEPTVSRANLDGSDVRKLFTKPVVEWPNGITIDHIAERLYWVDARQDYISSSDFDGRRFRKIISNDGRVSHPFAVAVFKDFMYWDDWRQNAIYMADKDHGIYAHSFQEGTNACSNGTAKCSHICVGMPNGGYSCLCPDGMFLRKEVYANNNYVNSTYECLCPGMERPYANGTCPTSSHSCSSEYFRCGNGLCVPNTWKCDGDNDCGDNSDEASCSQSTCPSSQIQCTDGKCIPPYWKCDFDRDCSDGSDEANCTYITCTQQQFTCANGRCISSRWVCDMEDDCRDGSDEASCPSVAPSTCRPGEFSCGAQSHCIPTTWRCDGESDCPDNSDEANCDNNTCESWQFTCKNNRCIFNPWVCDGQDDCQDNSDELNCTNTSSTSIETTPIPFLPTNSCSAWMFMCSNRKCIPYWWKCDLVNDCGDNSDEIGCGFEHSSTTPAMPTTPAPHTCRRDQFRCYSAYFGEKIYFGRRQRRRHKCSQNLSTASTTAPVACPLGQFQCDFGSQCLPLSQYCDEKQDCLDGFDEADCDRNPKRVYQVQQMGVDHRSINSTSLLLYWWIPIPRDIKFEYLPSIAEGNSNKWLNHSNWIEDPTFRFLDLRPFTSYNMTVYVRVMVPSEPWNLTVTQKSATEVELSWNPPLQPNGHILDYVVSMTPPIPPLRKSLHSSQTKDTVISEFIGGKNYSFWVTASNSLYSSNDSKVVILKFDGNAMIDVVQGLKVSRKDDRSIVLVWDKLSDVEGYHVRPVFIHPFPKLNQSSTTSNSINVTNLAPGATYTFEVNAFKKGFIGPSSTISVKTDGVPLPTIQSLKAEILKSQGTTVKLSWDPPKDSRKEKWVYGIYYALNISDLFIGPKFTTREMSFTVKGLEACESYIFDVALVGPLGHGPLSSRPRNLITQFDELAPPKYLRVTADQKNETMMVVSWSSSCPTMTGKVGYMISVKELTLQRTSYVTLNATSDTAMEHRLEGHYGGRYEFRVQTVPVRSDEKSGVVSATSKPFYYNAPAILPPHQVQVLPGRNGSYIVYWNDNKDLGRQLKEGGYKYRIYVSEGSNINISSAKRYEAAEPPFILNDVQDGTNYSVAVQLITSDGYDSLMSEVTSVRMGAHAWSAVLSTGNLVSVVVPIVCVVLALTATLAFLVYRHRRLQRSFVSFANSHYDTRSGAATFSGGDGLDEEDSPVIRGFSDDEPLVIA</sequence>
<dbReference type="SUPFAM" id="SSF110296">
    <property type="entry name" value="Oligoxyloglucan reducing end-specific cellobiohydrolase"/>
    <property type="match status" value="1"/>
</dbReference>
<feature type="disulfide bond" evidence="26">
    <location>
        <begin position="1230"/>
        <end position="1245"/>
    </location>
</feature>
<feature type="disulfide bond" evidence="26">
    <location>
        <begin position="1187"/>
        <end position="1202"/>
    </location>
</feature>
<dbReference type="PANTHER" id="PTHR12106:SF27">
    <property type="entry name" value="SORTILIN-RELATED RECEPTOR"/>
    <property type="match status" value="1"/>
</dbReference>
<keyword evidence="21" id="KW-0675">Receptor</keyword>
<dbReference type="Pfam" id="PF15901">
    <property type="entry name" value="Sortilin_C"/>
    <property type="match status" value="1"/>
</dbReference>
<dbReference type="SUPFAM" id="SSF49265">
    <property type="entry name" value="Fibronectin type III"/>
    <property type="match status" value="4"/>
</dbReference>
<dbReference type="SMART" id="SM00192">
    <property type="entry name" value="LDLa"/>
    <property type="match status" value="7"/>
</dbReference>
<dbReference type="InterPro" id="IPR015943">
    <property type="entry name" value="WD40/YVTN_repeat-like_dom_sf"/>
</dbReference>